<proteinExistence type="predicted"/>
<sequence>MPSGLLESTDLHDTIIEYTVTLRKDEQSTGIPTSAQRFDWNQHSWIKFLPS</sequence>
<dbReference type="EMBL" id="JAIWYP010000013">
    <property type="protein sequence ID" value="KAH3716957.1"/>
    <property type="molecule type" value="Genomic_DNA"/>
</dbReference>
<reference evidence="1" key="2">
    <citation type="submission" date="2020-11" db="EMBL/GenBank/DDBJ databases">
        <authorList>
            <person name="McCartney M.A."/>
            <person name="Auch B."/>
            <person name="Kono T."/>
            <person name="Mallez S."/>
            <person name="Becker A."/>
            <person name="Gohl D.M."/>
            <person name="Silverstein K.A.T."/>
            <person name="Koren S."/>
            <person name="Bechman K.B."/>
            <person name="Herman A."/>
            <person name="Abrahante J.E."/>
            <person name="Garbe J."/>
        </authorList>
    </citation>
    <scope>NUCLEOTIDE SEQUENCE</scope>
    <source>
        <strain evidence="1">Duluth1</strain>
        <tissue evidence="1">Whole animal</tissue>
    </source>
</reference>
<evidence type="ECO:0000313" key="2">
    <source>
        <dbReference type="Proteomes" id="UP000828390"/>
    </source>
</evidence>
<gene>
    <name evidence="1" type="ORF">DPMN_059691</name>
</gene>
<organism evidence="1 2">
    <name type="scientific">Dreissena polymorpha</name>
    <name type="common">Zebra mussel</name>
    <name type="synonym">Mytilus polymorpha</name>
    <dbReference type="NCBI Taxonomy" id="45954"/>
    <lineage>
        <taxon>Eukaryota</taxon>
        <taxon>Metazoa</taxon>
        <taxon>Spiralia</taxon>
        <taxon>Lophotrochozoa</taxon>
        <taxon>Mollusca</taxon>
        <taxon>Bivalvia</taxon>
        <taxon>Autobranchia</taxon>
        <taxon>Heteroconchia</taxon>
        <taxon>Euheterodonta</taxon>
        <taxon>Imparidentia</taxon>
        <taxon>Neoheterodontei</taxon>
        <taxon>Myida</taxon>
        <taxon>Dreissenoidea</taxon>
        <taxon>Dreissenidae</taxon>
        <taxon>Dreissena</taxon>
    </lineage>
</organism>
<keyword evidence="2" id="KW-1185">Reference proteome</keyword>
<name>A0A9D4HFB4_DREPO</name>
<comment type="caution">
    <text evidence="1">The sequence shown here is derived from an EMBL/GenBank/DDBJ whole genome shotgun (WGS) entry which is preliminary data.</text>
</comment>
<dbReference type="Proteomes" id="UP000828390">
    <property type="component" value="Unassembled WGS sequence"/>
</dbReference>
<dbReference type="AlphaFoldDB" id="A0A9D4HFB4"/>
<protein>
    <submittedName>
        <fullName evidence="1">Uncharacterized protein</fullName>
    </submittedName>
</protein>
<evidence type="ECO:0000313" key="1">
    <source>
        <dbReference type="EMBL" id="KAH3716957.1"/>
    </source>
</evidence>
<reference evidence="1" key="1">
    <citation type="journal article" date="2019" name="bioRxiv">
        <title>The Genome of the Zebra Mussel, Dreissena polymorpha: A Resource for Invasive Species Research.</title>
        <authorList>
            <person name="McCartney M.A."/>
            <person name="Auch B."/>
            <person name="Kono T."/>
            <person name="Mallez S."/>
            <person name="Zhang Y."/>
            <person name="Obille A."/>
            <person name="Becker A."/>
            <person name="Abrahante J.E."/>
            <person name="Garbe J."/>
            <person name="Badalamenti J.P."/>
            <person name="Herman A."/>
            <person name="Mangelson H."/>
            <person name="Liachko I."/>
            <person name="Sullivan S."/>
            <person name="Sone E.D."/>
            <person name="Koren S."/>
            <person name="Silverstein K.A.T."/>
            <person name="Beckman K.B."/>
            <person name="Gohl D.M."/>
        </authorList>
    </citation>
    <scope>NUCLEOTIDE SEQUENCE</scope>
    <source>
        <strain evidence="1">Duluth1</strain>
        <tissue evidence="1">Whole animal</tissue>
    </source>
</reference>
<accession>A0A9D4HFB4</accession>